<sequence>MTTIRMDNVRVINVPVSRLTGAEIVETIIQWTAVRGTRVAVGVNAAVCNLAATDRGFRKVLRGADLRYPDGQSIVWASRLLGAGLPERIATTDLINPLAAVAAERGKRIFLYGSKPGVAARAAARLREANPGLVIDGRDGYTAPGEVLQVIDEINAFKPDLLFVGLGDPMQQYWIEAHRHQLNAHVILTCGGLFDWASGDNRRAPRWMLSSGLEWLWRLMLEPRRLASRYLIGNPAFILRLARQLLRRRTRVILP</sequence>
<keyword evidence="2" id="KW-0808">Transferase</keyword>
<keyword evidence="4" id="KW-1185">Reference proteome</keyword>
<protein>
    <submittedName>
        <fullName evidence="3">Glycosyltransferase</fullName>
    </submittedName>
</protein>
<dbReference type="PANTHER" id="PTHR34136">
    <property type="match status" value="1"/>
</dbReference>
<dbReference type="Pfam" id="PF03808">
    <property type="entry name" value="Glyco_tran_WecG"/>
    <property type="match status" value="1"/>
</dbReference>
<dbReference type="InterPro" id="IPR004629">
    <property type="entry name" value="WecG_TagA_CpsF"/>
</dbReference>
<dbReference type="GO" id="GO:0016758">
    <property type="term" value="F:hexosyltransferase activity"/>
    <property type="evidence" value="ECO:0007669"/>
    <property type="project" value="TreeGrafter"/>
</dbReference>
<accession>A0AAQ2C5W6</accession>
<name>A0AAQ2C5W6_9MICO</name>
<keyword evidence="1" id="KW-0328">Glycosyltransferase</keyword>
<proteinExistence type="predicted"/>
<evidence type="ECO:0000313" key="3">
    <source>
        <dbReference type="EMBL" id="TFC46646.1"/>
    </source>
</evidence>
<dbReference type="NCBIfam" id="TIGR00696">
    <property type="entry name" value="wecG_tagA_cpsF"/>
    <property type="match status" value="1"/>
</dbReference>
<reference evidence="3 4" key="1">
    <citation type="submission" date="2019-03" db="EMBL/GenBank/DDBJ databases">
        <title>Genomics of glacier-inhabiting Cryobacterium strains.</title>
        <authorList>
            <person name="Liu Q."/>
            <person name="Xin Y.-H."/>
        </authorList>
    </citation>
    <scope>NUCLEOTIDE SEQUENCE [LARGE SCALE GENOMIC DNA]</scope>
    <source>
        <strain evidence="4">TMT1-22</strain>
    </source>
</reference>
<dbReference type="AlphaFoldDB" id="A0AAQ2C5W6"/>
<organism evidence="3 4">
    <name type="scientific">Cryobacterium shii</name>
    <dbReference type="NCBI Taxonomy" id="1259235"/>
    <lineage>
        <taxon>Bacteria</taxon>
        <taxon>Bacillati</taxon>
        <taxon>Actinomycetota</taxon>
        <taxon>Actinomycetes</taxon>
        <taxon>Micrococcales</taxon>
        <taxon>Microbacteriaceae</taxon>
        <taxon>Cryobacterium</taxon>
    </lineage>
</organism>
<gene>
    <name evidence="3" type="ORF">E3O49_09540</name>
</gene>
<dbReference type="EMBL" id="SOFY01000049">
    <property type="protein sequence ID" value="TFC46646.1"/>
    <property type="molecule type" value="Genomic_DNA"/>
</dbReference>
<dbReference type="CDD" id="cd06533">
    <property type="entry name" value="Glyco_transf_WecG_TagA"/>
    <property type="match status" value="1"/>
</dbReference>
<dbReference type="Proteomes" id="UP000297403">
    <property type="component" value="Unassembled WGS sequence"/>
</dbReference>
<evidence type="ECO:0000313" key="4">
    <source>
        <dbReference type="Proteomes" id="UP000297403"/>
    </source>
</evidence>
<evidence type="ECO:0000256" key="2">
    <source>
        <dbReference type="ARBA" id="ARBA00022679"/>
    </source>
</evidence>
<comment type="caution">
    <text evidence="3">The sequence shown here is derived from an EMBL/GenBank/DDBJ whole genome shotgun (WGS) entry which is preliminary data.</text>
</comment>
<evidence type="ECO:0000256" key="1">
    <source>
        <dbReference type="ARBA" id="ARBA00022676"/>
    </source>
</evidence>
<dbReference type="PANTHER" id="PTHR34136:SF1">
    <property type="entry name" value="UDP-N-ACETYL-D-MANNOSAMINURONIC ACID TRANSFERASE"/>
    <property type="match status" value="1"/>
</dbReference>